<dbReference type="AlphaFoldDB" id="A0A7Y4GS16"/>
<keyword evidence="10" id="KW-0645">Protease</keyword>
<protein>
    <recommendedName>
        <fullName evidence="6">Protein HflC</fullName>
    </recommendedName>
</protein>
<feature type="domain" description="Band 7" evidence="9">
    <location>
        <begin position="34"/>
        <end position="201"/>
    </location>
</feature>
<gene>
    <name evidence="10" type="ORF">HCN58_15160</name>
</gene>
<sequence>MAEQSITANKRSNVVLRRTLPALAAVLTVWALVASFIALDVTEYGLVTRFGRVVRVLADPGLHVVAPFDRVVRLDKRTLFFRPAPSEFLTIDKKNLGVDSLVTWRIADPERFLAALATPAAAEQRLSDVILAEIGAVMGQYPAPVLISTDRAKRNYLAVASEVVRRVTDFARTTYGIDVVSVDVRRLYPPELNREHVFERMKAERAKIAKENRSAGEVEAKRIIAEADHEKSRIDSDAAGQAERIKADADAEASRTYAAVFEQDLRFYQFLRTLRAYDKLLDDKTTIFLPADTDALQMLHFDKQAGQVGPSPPAPRELSTGADLLQNKKHEEEEVR</sequence>
<keyword evidence="10" id="KW-0378">Hydrolase</keyword>
<dbReference type="SMART" id="SM00244">
    <property type="entry name" value="PHB"/>
    <property type="match status" value="1"/>
</dbReference>
<comment type="function">
    <text evidence="6">HflC and HflK could regulate a protease.</text>
</comment>
<dbReference type="InterPro" id="IPR010200">
    <property type="entry name" value="HflC"/>
</dbReference>
<evidence type="ECO:0000256" key="8">
    <source>
        <dbReference type="SAM" id="Phobius"/>
    </source>
</evidence>
<feature type="compositionally biased region" description="Basic and acidic residues" evidence="7">
    <location>
        <begin position="326"/>
        <end position="336"/>
    </location>
</feature>
<keyword evidence="11" id="KW-1185">Reference proteome</keyword>
<dbReference type="InterPro" id="IPR001107">
    <property type="entry name" value="Band_7"/>
</dbReference>
<keyword evidence="4 8" id="KW-1133">Transmembrane helix</keyword>
<evidence type="ECO:0000313" key="11">
    <source>
        <dbReference type="Proteomes" id="UP000544122"/>
    </source>
</evidence>
<proteinExistence type="inferred from homology"/>
<dbReference type="InterPro" id="IPR036013">
    <property type="entry name" value="Band_7/SPFH_dom_sf"/>
</dbReference>
<comment type="caution">
    <text evidence="10">The sequence shown here is derived from an EMBL/GenBank/DDBJ whole genome shotgun (WGS) entry which is preliminary data.</text>
</comment>
<dbReference type="Gene3D" id="3.30.479.30">
    <property type="entry name" value="Band 7 domain"/>
    <property type="match status" value="1"/>
</dbReference>
<evidence type="ECO:0000256" key="2">
    <source>
        <dbReference type="ARBA" id="ARBA00007862"/>
    </source>
</evidence>
<evidence type="ECO:0000256" key="6">
    <source>
        <dbReference type="PIRNR" id="PIRNR005651"/>
    </source>
</evidence>
<dbReference type="EMBL" id="JAAVLX010000004">
    <property type="protein sequence ID" value="NOJ40925.1"/>
    <property type="molecule type" value="Genomic_DNA"/>
</dbReference>
<dbReference type="PIRSF" id="PIRSF005651">
    <property type="entry name" value="HflC"/>
    <property type="match status" value="1"/>
</dbReference>
<keyword evidence="3 8" id="KW-0812">Transmembrane</keyword>
<evidence type="ECO:0000256" key="7">
    <source>
        <dbReference type="SAM" id="MobiDB-lite"/>
    </source>
</evidence>
<comment type="similarity">
    <text evidence="2 6">Belongs to the band 7/mec-2 family. HflC subfamily.</text>
</comment>
<evidence type="ECO:0000256" key="1">
    <source>
        <dbReference type="ARBA" id="ARBA00004167"/>
    </source>
</evidence>
<dbReference type="Pfam" id="PF01145">
    <property type="entry name" value="Band_7"/>
    <property type="match status" value="1"/>
</dbReference>
<dbReference type="GO" id="GO:0008233">
    <property type="term" value="F:peptidase activity"/>
    <property type="evidence" value="ECO:0007669"/>
    <property type="project" value="UniProtKB-KW"/>
</dbReference>
<comment type="subcellular location">
    <subcellularLocation>
        <location evidence="1">Membrane</location>
        <topology evidence="1">Single-pass membrane protein</topology>
    </subcellularLocation>
</comment>
<dbReference type="Proteomes" id="UP000544122">
    <property type="component" value="Unassembled WGS sequence"/>
</dbReference>
<dbReference type="SUPFAM" id="SSF117892">
    <property type="entry name" value="Band 7/SPFH domain"/>
    <property type="match status" value="1"/>
</dbReference>
<dbReference type="CDD" id="cd03405">
    <property type="entry name" value="SPFH_HflC"/>
    <property type="match status" value="1"/>
</dbReference>
<evidence type="ECO:0000256" key="3">
    <source>
        <dbReference type="ARBA" id="ARBA00022692"/>
    </source>
</evidence>
<reference evidence="10 11" key="1">
    <citation type="submission" date="2020-03" db="EMBL/GenBank/DDBJ databases">
        <title>Bradyrhizobium diversity isolated from nodules of Indigofera sp.</title>
        <authorList>
            <person name="Klepa M."/>
            <person name="Helene L."/>
            <person name="Hungria M."/>
        </authorList>
    </citation>
    <scope>NUCLEOTIDE SEQUENCE [LARGE SCALE GENOMIC DNA]</scope>
    <source>
        <strain evidence="10 11">WSM 1791</strain>
    </source>
</reference>
<feature type="region of interest" description="Disordered" evidence="7">
    <location>
        <begin position="305"/>
        <end position="336"/>
    </location>
</feature>
<name>A0A7Y4GS16_9BRAD</name>
<organism evidence="10 11">
    <name type="scientific">Bradyrhizobium australiense</name>
    <dbReference type="NCBI Taxonomy" id="2721161"/>
    <lineage>
        <taxon>Bacteria</taxon>
        <taxon>Pseudomonadati</taxon>
        <taxon>Pseudomonadota</taxon>
        <taxon>Alphaproteobacteria</taxon>
        <taxon>Hyphomicrobiales</taxon>
        <taxon>Nitrobacteraceae</taxon>
        <taxon>Bradyrhizobium</taxon>
    </lineage>
</organism>
<evidence type="ECO:0000256" key="5">
    <source>
        <dbReference type="ARBA" id="ARBA00023136"/>
    </source>
</evidence>
<dbReference type="PANTHER" id="PTHR42911:SF1">
    <property type="entry name" value="MODULATOR OF FTSH PROTEASE HFLC"/>
    <property type="match status" value="1"/>
</dbReference>
<dbReference type="RefSeq" id="WP_171580151.1">
    <property type="nucleotide sequence ID" value="NZ_JAAVLX010000004.1"/>
</dbReference>
<accession>A0A7Y4GS16</accession>
<feature type="transmembrane region" description="Helical" evidence="8">
    <location>
        <begin position="20"/>
        <end position="39"/>
    </location>
</feature>
<evidence type="ECO:0000313" key="10">
    <source>
        <dbReference type="EMBL" id="NOJ40925.1"/>
    </source>
</evidence>
<dbReference type="GO" id="GO:0006508">
    <property type="term" value="P:proteolysis"/>
    <property type="evidence" value="ECO:0007669"/>
    <property type="project" value="UniProtKB-KW"/>
</dbReference>
<dbReference type="PANTHER" id="PTHR42911">
    <property type="entry name" value="MODULATOR OF FTSH PROTEASE HFLC"/>
    <property type="match status" value="1"/>
</dbReference>
<evidence type="ECO:0000259" key="9">
    <source>
        <dbReference type="SMART" id="SM00244"/>
    </source>
</evidence>
<keyword evidence="5 8" id="KW-0472">Membrane</keyword>
<dbReference type="GO" id="GO:0016020">
    <property type="term" value="C:membrane"/>
    <property type="evidence" value="ECO:0007669"/>
    <property type="project" value="UniProtKB-SubCell"/>
</dbReference>
<evidence type="ECO:0000256" key="4">
    <source>
        <dbReference type="ARBA" id="ARBA00022989"/>
    </source>
</evidence>